<protein>
    <submittedName>
        <fullName evidence="5">FadR family transcriptional regulator</fullName>
    </submittedName>
</protein>
<dbReference type="Proteomes" id="UP000502608">
    <property type="component" value="Chromosome"/>
</dbReference>
<feature type="domain" description="HTH gntR-type" evidence="4">
    <location>
        <begin position="10"/>
        <end position="80"/>
    </location>
</feature>
<dbReference type="Gene3D" id="1.10.10.10">
    <property type="entry name" value="Winged helix-like DNA-binding domain superfamily/Winged helix DNA-binding domain"/>
    <property type="match status" value="1"/>
</dbReference>
<dbReference type="InterPro" id="IPR008920">
    <property type="entry name" value="TF_FadR/GntR_C"/>
</dbReference>
<dbReference type="InterPro" id="IPR036390">
    <property type="entry name" value="WH_DNA-bd_sf"/>
</dbReference>
<dbReference type="Pfam" id="PF00392">
    <property type="entry name" value="GntR"/>
    <property type="match status" value="1"/>
</dbReference>
<keyword evidence="6" id="KW-1185">Reference proteome</keyword>
<keyword evidence="2" id="KW-0238">DNA-binding</keyword>
<dbReference type="KEGG" id="saes:HBH39_16325"/>
<gene>
    <name evidence="5" type="ORF">HBH39_16325</name>
</gene>
<proteinExistence type="predicted"/>
<name>A0A6G9QMP5_9GAMM</name>
<organism evidence="5 6">
    <name type="scientific">Shewanella aestuarii</name>
    <dbReference type="NCBI Taxonomy" id="1028752"/>
    <lineage>
        <taxon>Bacteria</taxon>
        <taxon>Pseudomonadati</taxon>
        <taxon>Pseudomonadota</taxon>
        <taxon>Gammaproteobacteria</taxon>
        <taxon>Alteromonadales</taxon>
        <taxon>Shewanellaceae</taxon>
        <taxon>Shewanella</taxon>
    </lineage>
</organism>
<accession>A0A6G9QMP5</accession>
<dbReference type="PROSITE" id="PS50949">
    <property type="entry name" value="HTH_GNTR"/>
    <property type="match status" value="1"/>
</dbReference>
<dbReference type="InterPro" id="IPR011711">
    <property type="entry name" value="GntR_C"/>
</dbReference>
<dbReference type="SUPFAM" id="SSF46785">
    <property type="entry name" value="Winged helix' DNA-binding domain"/>
    <property type="match status" value="1"/>
</dbReference>
<dbReference type="RefSeq" id="WP_167679710.1">
    <property type="nucleotide sequence ID" value="NZ_CP050313.1"/>
</dbReference>
<dbReference type="SUPFAM" id="SSF48008">
    <property type="entry name" value="GntR ligand-binding domain-like"/>
    <property type="match status" value="1"/>
</dbReference>
<dbReference type="InterPro" id="IPR036388">
    <property type="entry name" value="WH-like_DNA-bd_sf"/>
</dbReference>
<dbReference type="GO" id="GO:0003677">
    <property type="term" value="F:DNA binding"/>
    <property type="evidence" value="ECO:0007669"/>
    <property type="project" value="UniProtKB-KW"/>
</dbReference>
<dbReference type="AlphaFoldDB" id="A0A6G9QMP5"/>
<evidence type="ECO:0000259" key="4">
    <source>
        <dbReference type="PROSITE" id="PS50949"/>
    </source>
</evidence>
<dbReference type="SMART" id="SM00345">
    <property type="entry name" value="HTH_GNTR"/>
    <property type="match status" value="1"/>
</dbReference>
<dbReference type="Gene3D" id="1.20.120.530">
    <property type="entry name" value="GntR ligand-binding domain-like"/>
    <property type="match status" value="1"/>
</dbReference>
<evidence type="ECO:0000256" key="2">
    <source>
        <dbReference type="ARBA" id="ARBA00023125"/>
    </source>
</evidence>
<keyword evidence="3" id="KW-0804">Transcription</keyword>
<dbReference type="PANTHER" id="PTHR43537:SF5">
    <property type="entry name" value="UXU OPERON TRANSCRIPTIONAL REGULATOR"/>
    <property type="match status" value="1"/>
</dbReference>
<sequence length="243" mass="27532">MNNFKPIKQVKASEEVFQQLKAAIFDGQFVAGDKLPSERELIENFQVSRTVVRESLKALEASDLVVIKQGAMGGAFVKQMTFERLTTATEDLFFMNQMSFTEICKARLEIEPIIARLAAENCNPEYAKKLIAACEQESSTLAYPETIYLRRKVHFILAEMCENRYLMAISKSLIELVGNITQKFQPPTDDIHPPGMHSKLVQAVINNDGEGAEKAMYRHLKDFLDILQAIEAEYRQNSMTNSN</sequence>
<evidence type="ECO:0000313" key="6">
    <source>
        <dbReference type="Proteomes" id="UP000502608"/>
    </source>
</evidence>
<dbReference type="InterPro" id="IPR000524">
    <property type="entry name" value="Tscrpt_reg_HTH_GntR"/>
</dbReference>
<dbReference type="PRINTS" id="PR00035">
    <property type="entry name" value="HTHGNTR"/>
</dbReference>
<evidence type="ECO:0000256" key="1">
    <source>
        <dbReference type="ARBA" id="ARBA00023015"/>
    </source>
</evidence>
<dbReference type="Pfam" id="PF07729">
    <property type="entry name" value="FCD"/>
    <property type="match status" value="1"/>
</dbReference>
<keyword evidence="1" id="KW-0805">Transcription regulation</keyword>
<dbReference type="CDD" id="cd07377">
    <property type="entry name" value="WHTH_GntR"/>
    <property type="match status" value="1"/>
</dbReference>
<dbReference type="GO" id="GO:0003700">
    <property type="term" value="F:DNA-binding transcription factor activity"/>
    <property type="evidence" value="ECO:0007669"/>
    <property type="project" value="InterPro"/>
</dbReference>
<reference evidence="5 6" key="1">
    <citation type="submission" date="2020-03" db="EMBL/GenBank/DDBJ databases">
        <title>Complete genome sequence of Shewanella sp.</title>
        <authorList>
            <person name="Kim Y.-S."/>
            <person name="Kim S.-J."/>
            <person name="Jung H.-K."/>
            <person name="Kim K.-H."/>
        </authorList>
    </citation>
    <scope>NUCLEOTIDE SEQUENCE [LARGE SCALE GENOMIC DNA]</scope>
    <source>
        <strain evidence="5 6">PN3F2</strain>
    </source>
</reference>
<evidence type="ECO:0000256" key="3">
    <source>
        <dbReference type="ARBA" id="ARBA00023163"/>
    </source>
</evidence>
<dbReference type="EMBL" id="CP050313">
    <property type="protein sequence ID" value="QIR15854.1"/>
    <property type="molecule type" value="Genomic_DNA"/>
</dbReference>
<dbReference type="SMART" id="SM00895">
    <property type="entry name" value="FCD"/>
    <property type="match status" value="1"/>
</dbReference>
<evidence type="ECO:0000313" key="5">
    <source>
        <dbReference type="EMBL" id="QIR15854.1"/>
    </source>
</evidence>
<dbReference type="PANTHER" id="PTHR43537">
    <property type="entry name" value="TRANSCRIPTIONAL REGULATOR, GNTR FAMILY"/>
    <property type="match status" value="1"/>
</dbReference>